<accession>A0A9J6B9H3</accession>
<evidence type="ECO:0000313" key="3">
    <source>
        <dbReference type="Proteomes" id="UP001107558"/>
    </source>
</evidence>
<proteinExistence type="predicted"/>
<dbReference type="AlphaFoldDB" id="A0A9J6B9H3"/>
<name>A0A9J6B9H3_POLVA</name>
<keyword evidence="3" id="KW-1185">Reference proteome</keyword>
<organism evidence="2 3">
    <name type="scientific">Polypedilum vanderplanki</name>
    <name type="common">Sleeping chironomid midge</name>
    <dbReference type="NCBI Taxonomy" id="319348"/>
    <lineage>
        <taxon>Eukaryota</taxon>
        <taxon>Metazoa</taxon>
        <taxon>Ecdysozoa</taxon>
        <taxon>Arthropoda</taxon>
        <taxon>Hexapoda</taxon>
        <taxon>Insecta</taxon>
        <taxon>Pterygota</taxon>
        <taxon>Neoptera</taxon>
        <taxon>Endopterygota</taxon>
        <taxon>Diptera</taxon>
        <taxon>Nematocera</taxon>
        <taxon>Chironomoidea</taxon>
        <taxon>Chironomidae</taxon>
        <taxon>Chironominae</taxon>
        <taxon>Polypedilum</taxon>
        <taxon>Polypedilum</taxon>
    </lineage>
</organism>
<gene>
    <name evidence="2" type="ORF">PVAND_017862</name>
</gene>
<keyword evidence="1" id="KW-0175">Coiled coil</keyword>
<reference evidence="2" key="1">
    <citation type="submission" date="2021-03" db="EMBL/GenBank/DDBJ databases">
        <title>Chromosome level genome of the anhydrobiotic midge Polypedilum vanderplanki.</title>
        <authorList>
            <person name="Yoshida Y."/>
            <person name="Kikawada T."/>
            <person name="Gusev O."/>
        </authorList>
    </citation>
    <scope>NUCLEOTIDE SEQUENCE</scope>
    <source>
        <strain evidence="2">NIAS01</strain>
        <tissue evidence="2">Whole body or cell culture</tissue>
    </source>
</reference>
<evidence type="ECO:0000313" key="2">
    <source>
        <dbReference type="EMBL" id="KAG5666311.1"/>
    </source>
</evidence>
<evidence type="ECO:0000256" key="1">
    <source>
        <dbReference type="SAM" id="Coils"/>
    </source>
</evidence>
<dbReference type="EMBL" id="JADBJN010000006">
    <property type="protein sequence ID" value="KAG5666311.1"/>
    <property type="molecule type" value="Genomic_DNA"/>
</dbReference>
<dbReference type="Proteomes" id="UP001107558">
    <property type="component" value="Unassembled WGS sequence"/>
</dbReference>
<feature type="coiled-coil region" evidence="1">
    <location>
        <begin position="16"/>
        <end position="53"/>
    </location>
</feature>
<sequence>MESVKKCLEPNCTNKVEKGRTKCDRHRRMKQKLEREKFSIEELLEQADEKIEQFITPLVENSRKFYVGLTGNFKSRKNDHKKDSKTCEMTEIFKAKNRDEAILMEAIMIHKLIFHGDANYRKFCCNASGGGRVPESKNVDDFCIYILCDENPDATPGIKNKNMLFCDGNLSSVEIEKCVKIIIETKVLNHVQNDKKVKFGYSRNGNFQKRMSDYDYDKKINMKKHQIMMNIF</sequence>
<protein>
    <submittedName>
        <fullName evidence="2">Uncharacterized protein</fullName>
    </submittedName>
</protein>
<comment type="caution">
    <text evidence="2">The sequence shown here is derived from an EMBL/GenBank/DDBJ whole genome shotgun (WGS) entry which is preliminary data.</text>
</comment>